<evidence type="ECO:0000256" key="2">
    <source>
        <dbReference type="ARBA" id="ARBA00023186"/>
    </source>
</evidence>
<name>A0A6B9VET9_ARAHY</name>
<feature type="coiled-coil region" evidence="3">
    <location>
        <begin position="164"/>
        <end position="191"/>
    </location>
</feature>
<keyword evidence="3" id="KW-0175">Coiled coil</keyword>
<evidence type="ECO:0000256" key="1">
    <source>
        <dbReference type="ARBA" id="ARBA00008045"/>
    </source>
</evidence>
<accession>A0A6B9VET9</accession>
<comment type="similarity">
    <text evidence="1">Belongs to the prefoldin subunit beta family.</text>
</comment>
<dbReference type="GO" id="GO:0051082">
    <property type="term" value="F:unfolded protein binding"/>
    <property type="evidence" value="ECO:0007669"/>
    <property type="project" value="InterPro"/>
</dbReference>
<dbReference type="GO" id="GO:0009409">
    <property type="term" value="P:response to cold"/>
    <property type="evidence" value="ECO:0007669"/>
    <property type="project" value="UniProtKB-ARBA"/>
</dbReference>
<dbReference type="Pfam" id="PF01920">
    <property type="entry name" value="Prefoldin_2"/>
    <property type="match status" value="1"/>
</dbReference>
<dbReference type="CDD" id="cd23163">
    <property type="entry name" value="Prefoldin_2"/>
    <property type="match status" value="1"/>
</dbReference>
<protein>
    <submittedName>
        <fullName evidence="5">Putative prefoldin subunit</fullName>
    </submittedName>
</protein>
<keyword evidence="2" id="KW-0143">Chaperone</keyword>
<evidence type="ECO:0000313" key="6">
    <source>
        <dbReference type="Proteomes" id="UP000464620"/>
    </source>
</evidence>
<dbReference type="InterPro" id="IPR002777">
    <property type="entry name" value="PFD_beta-like"/>
</dbReference>
<feature type="compositionally biased region" description="Basic and acidic residues" evidence="4">
    <location>
        <begin position="201"/>
        <end position="212"/>
    </location>
</feature>
<dbReference type="Proteomes" id="UP000464620">
    <property type="component" value="Chromosome B09"/>
</dbReference>
<dbReference type="EMBL" id="CP031001">
    <property type="protein sequence ID" value="QHN78658.1"/>
    <property type="molecule type" value="Genomic_DNA"/>
</dbReference>
<evidence type="ECO:0000313" key="5">
    <source>
        <dbReference type="EMBL" id="QHN78658.1"/>
    </source>
</evidence>
<evidence type="ECO:0000256" key="4">
    <source>
        <dbReference type="SAM" id="MobiDB-lite"/>
    </source>
</evidence>
<dbReference type="Gene3D" id="1.10.287.370">
    <property type="match status" value="1"/>
</dbReference>
<reference evidence="5 6" key="1">
    <citation type="submission" date="2020-01" db="EMBL/GenBank/DDBJ databases">
        <title>Genome sequence of Arachis hypogaea, cultivar Shitouqi.</title>
        <authorList>
            <person name="Zhuang W."/>
            <person name="Chen H."/>
            <person name="Varshney R."/>
            <person name="Wang D."/>
            <person name="Ming R."/>
        </authorList>
    </citation>
    <scope>NUCLEOTIDE SEQUENCE [LARGE SCALE GENOMIC DNA]</scope>
    <source>
        <tissue evidence="5">Young leaf</tissue>
    </source>
</reference>
<dbReference type="GO" id="GO:0016272">
    <property type="term" value="C:prefoldin complex"/>
    <property type="evidence" value="ECO:0007669"/>
    <property type="project" value="InterPro"/>
</dbReference>
<dbReference type="AlphaFoldDB" id="A0A6B9VET9"/>
<evidence type="ECO:0000256" key="3">
    <source>
        <dbReference type="SAM" id="Coils"/>
    </source>
</evidence>
<dbReference type="FunFam" id="1.10.287.370:FF:000002">
    <property type="entry name" value="Prefoldin subunit 2"/>
    <property type="match status" value="1"/>
</dbReference>
<sequence length="227" mass="25168">MIVKCRVSVSHPIYQTLYNGDSNWFFFFLHNTKTTVSTVISGHADCIPTGGVSFFSIRGDEFSTVHGCSSFFFRGTTMAGKAEGSDHREPVNEQAVANIYAAMRSELNQIHSKITELEMEVSEHSLVVNAIQPLDPSRRCYRMIGGVLVERTVKEVLPAVLRNKEGLEEVISRLNEALEKKKKEIVEFEAKYKIRIRKADAEVKDESGRKEGTAQGVLVGPAGGSEA</sequence>
<organism evidence="5 6">
    <name type="scientific">Arachis hypogaea</name>
    <name type="common">Peanut</name>
    <dbReference type="NCBI Taxonomy" id="3818"/>
    <lineage>
        <taxon>Eukaryota</taxon>
        <taxon>Viridiplantae</taxon>
        <taxon>Streptophyta</taxon>
        <taxon>Embryophyta</taxon>
        <taxon>Tracheophyta</taxon>
        <taxon>Spermatophyta</taxon>
        <taxon>Magnoliopsida</taxon>
        <taxon>eudicotyledons</taxon>
        <taxon>Gunneridae</taxon>
        <taxon>Pentapetalae</taxon>
        <taxon>rosids</taxon>
        <taxon>fabids</taxon>
        <taxon>Fabales</taxon>
        <taxon>Fabaceae</taxon>
        <taxon>Papilionoideae</taxon>
        <taxon>50 kb inversion clade</taxon>
        <taxon>dalbergioids sensu lato</taxon>
        <taxon>Dalbergieae</taxon>
        <taxon>Pterocarpus clade</taxon>
        <taxon>Arachis</taxon>
    </lineage>
</organism>
<feature type="region of interest" description="Disordered" evidence="4">
    <location>
        <begin position="201"/>
        <end position="227"/>
    </location>
</feature>
<dbReference type="InterPro" id="IPR009053">
    <property type="entry name" value="Prefoldin"/>
</dbReference>
<gene>
    <name evidence="5" type="ORF">DS421_19g663240</name>
</gene>
<proteinExistence type="inferred from homology"/>
<dbReference type="GO" id="GO:0006457">
    <property type="term" value="P:protein folding"/>
    <property type="evidence" value="ECO:0007669"/>
    <property type="project" value="InterPro"/>
</dbReference>
<dbReference type="InterPro" id="IPR027235">
    <property type="entry name" value="PFD2"/>
</dbReference>
<dbReference type="PANTHER" id="PTHR13303">
    <property type="entry name" value="PREFOLDIN SUBUNIT 2"/>
    <property type="match status" value="1"/>
</dbReference>
<dbReference type="SUPFAM" id="SSF46579">
    <property type="entry name" value="Prefoldin"/>
    <property type="match status" value="1"/>
</dbReference>